<dbReference type="Proteomes" id="UP001154282">
    <property type="component" value="Unassembled WGS sequence"/>
</dbReference>
<comment type="caution">
    <text evidence="1">The sequence shown here is derived from an EMBL/GenBank/DDBJ whole genome shotgun (WGS) entry which is preliminary data.</text>
</comment>
<organism evidence="1 2">
    <name type="scientific">Linum tenue</name>
    <dbReference type="NCBI Taxonomy" id="586396"/>
    <lineage>
        <taxon>Eukaryota</taxon>
        <taxon>Viridiplantae</taxon>
        <taxon>Streptophyta</taxon>
        <taxon>Embryophyta</taxon>
        <taxon>Tracheophyta</taxon>
        <taxon>Spermatophyta</taxon>
        <taxon>Magnoliopsida</taxon>
        <taxon>eudicotyledons</taxon>
        <taxon>Gunneridae</taxon>
        <taxon>Pentapetalae</taxon>
        <taxon>rosids</taxon>
        <taxon>fabids</taxon>
        <taxon>Malpighiales</taxon>
        <taxon>Linaceae</taxon>
        <taxon>Linum</taxon>
    </lineage>
</organism>
<name>A0AAV0I7R0_9ROSI</name>
<protein>
    <submittedName>
        <fullName evidence="1">Uncharacterized protein</fullName>
    </submittedName>
</protein>
<evidence type="ECO:0000313" key="2">
    <source>
        <dbReference type="Proteomes" id="UP001154282"/>
    </source>
</evidence>
<evidence type="ECO:0000313" key="1">
    <source>
        <dbReference type="EMBL" id="CAI0393660.1"/>
    </source>
</evidence>
<proteinExistence type="predicted"/>
<gene>
    <name evidence="1" type="ORF">LITE_LOCUS8024</name>
</gene>
<sequence>MERIAFLFLSLLRNPECSDKASERSANESRSRSLNILLPWSDPLSGFPPLHCRKNEICSLAGSAFISGRGIVAGRKKWREERKATG</sequence>
<reference evidence="1" key="1">
    <citation type="submission" date="2022-08" db="EMBL/GenBank/DDBJ databases">
        <authorList>
            <person name="Gutierrez-Valencia J."/>
        </authorList>
    </citation>
    <scope>NUCLEOTIDE SEQUENCE</scope>
</reference>
<dbReference type="EMBL" id="CAMGYJ010000003">
    <property type="protein sequence ID" value="CAI0393660.1"/>
    <property type="molecule type" value="Genomic_DNA"/>
</dbReference>
<dbReference type="AlphaFoldDB" id="A0AAV0I7R0"/>
<accession>A0AAV0I7R0</accession>
<keyword evidence="2" id="KW-1185">Reference proteome</keyword>